<keyword evidence="3" id="KW-0548">Nucleotidyltransferase</keyword>
<reference evidence="4" key="1">
    <citation type="journal article" date="2019" name="Int. J. Syst. Evol. Microbiol.">
        <title>The Global Catalogue of Microorganisms (GCM) 10K type strain sequencing project: providing services to taxonomists for standard genome sequencing and annotation.</title>
        <authorList>
            <consortium name="The Broad Institute Genomics Platform"/>
            <consortium name="The Broad Institute Genome Sequencing Center for Infectious Disease"/>
            <person name="Wu L."/>
            <person name="Ma J."/>
        </authorList>
    </citation>
    <scope>NUCLEOTIDE SEQUENCE [LARGE SCALE GENOMIC DNA]</scope>
    <source>
        <strain evidence="4">CCUG 56754</strain>
    </source>
</reference>
<evidence type="ECO:0000313" key="4">
    <source>
        <dbReference type="Proteomes" id="UP001597040"/>
    </source>
</evidence>
<dbReference type="EMBL" id="JBHTKJ010000039">
    <property type="protein sequence ID" value="MFD1039528.1"/>
    <property type="molecule type" value="Genomic_DNA"/>
</dbReference>
<dbReference type="PROSITE" id="PS50887">
    <property type="entry name" value="GGDEF"/>
    <property type="match status" value="1"/>
</dbReference>
<feature type="transmembrane region" description="Helical" evidence="1">
    <location>
        <begin position="6"/>
        <end position="25"/>
    </location>
</feature>
<dbReference type="Pfam" id="PF00990">
    <property type="entry name" value="GGDEF"/>
    <property type="match status" value="1"/>
</dbReference>
<dbReference type="InterPro" id="IPR050469">
    <property type="entry name" value="Diguanylate_Cyclase"/>
</dbReference>
<dbReference type="InterPro" id="IPR003018">
    <property type="entry name" value="GAF"/>
</dbReference>
<dbReference type="PANTHER" id="PTHR45138:SF9">
    <property type="entry name" value="DIGUANYLATE CYCLASE DGCM-RELATED"/>
    <property type="match status" value="1"/>
</dbReference>
<dbReference type="SUPFAM" id="SSF55073">
    <property type="entry name" value="Nucleotide cyclase"/>
    <property type="match status" value="1"/>
</dbReference>
<feature type="transmembrane region" description="Helical" evidence="1">
    <location>
        <begin position="37"/>
        <end position="57"/>
    </location>
</feature>
<name>A0ABW3LN49_9BACI</name>
<comment type="caution">
    <text evidence="3">The sequence shown here is derived from an EMBL/GenBank/DDBJ whole genome shotgun (WGS) entry which is preliminary data.</text>
</comment>
<dbReference type="InterPro" id="IPR029787">
    <property type="entry name" value="Nucleotide_cyclase"/>
</dbReference>
<keyword evidence="1" id="KW-0812">Transmembrane</keyword>
<evidence type="ECO:0000256" key="1">
    <source>
        <dbReference type="SAM" id="Phobius"/>
    </source>
</evidence>
<dbReference type="SUPFAM" id="SSF55781">
    <property type="entry name" value="GAF domain-like"/>
    <property type="match status" value="1"/>
</dbReference>
<gene>
    <name evidence="3" type="ORF">ACFQ3N_14150</name>
</gene>
<dbReference type="EC" id="2.7.7.65" evidence="3"/>
<dbReference type="InterPro" id="IPR029016">
    <property type="entry name" value="GAF-like_dom_sf"/>
</dbReference>
<organism evidence="3 4">
    <name type="scientific">Virgibacillus byunsanensis</name>
    <dbReference type="NCBI Taxonomy" id="570945"/>
    <lineage>
        <taxon>Bacteria</taxon>
        <taxon>Bacillati</taxon>
        <taxon>Bacillota</taxon>
        <taxon>Bacilli</taxon>
        <taxon>Bacillales</taxon>
        <taxon>Bacillaceae</taxon>
        <taxon>Virgibacillus</taxon>
    </lineage>
</organism>
<dbReference type="CDD" id="cd01949">
    <property type="entry name" value="GGDEF"/>
    <property type="match status" value="1"/>
</dbReference>
<feature type="transmembrane region" description="Helical" evidence="1">
    <location>
        <begin position="179"/>
        <end position="201"/>
    </location>
</feature>
<dbReference type="SMART" id="SM00267">
    <property type="entry name" value="GGDEF"/>
    <property type="match status" value="1"/>
</dbReference>
<dbReference type="GO" id="GO:0052621">
    <property type="term" value="F:diguanylate cyclase activity"/>
    <property type="evidence" value="ECO:0007669"/>
    <property type="project" value="UniProtKB-EC"/>
</dbReference>
<keyword evidence="4" id="KW-1185">Reference proteome</keyword>
<accession>A0ABW3LN49</accession>
<keyword evidence="1" id="KW-0472">Membrane</keyword>
<evidence type="ECO:0000313" key="3">
    <source>
        <dbReference type="EMBL" id="MFD1039528.1"/>
    </source>
</evidence>
<dbReference type="InterPro" id="IPR000160">
    <property type="entry name" value="GGDEF_dom"/>
</dbReference>
<dbReference type="SMART" id="SM00065">
    <property type="entry name" value="GAF"/>
    <property type="match status" value="1"/>
</dbReference>
<dbReference type="Gene3D" id="3.30.450.40">
    <property type="match status" value="1"/>
</dbReference>
<dbReference type="Gene3D" id="3.30.70.270">
    <property type="match status" value="1"/>
</dbReference>
<feature type="transmembrane region" description="Helical" evidence="1">
    <location>
        <begin position="139"/>
        <end position="159"/>
    </location>
</feature>
<feature type="transmembrane region" description="Helical" evidence="1">
    <location>
        <begin position="207"/>
        <end position="228"/>
    </location>
</feature>
<feature type="transmembrane region" description="Helical" evidence="1">
    <location>
        <begin position="63"/>
        <end position="96"/>
    </location>
</feature>
<dbReference type="Pfam" id="PF13185">
    <property type="entry name" value="GAF_2"/>
    <property type="match status" value="1"/>
</dbReference>
<feature type="transmembrane region" description="Helical" evidence="1">
    <location>
        <begin position="108"/>
        <end position="127"/>
    </location>
</feature>
<keyword evidence="1" id="KW-1133">Transmembrane helix</keyword>
<proteinExistence type="predicted"/>
<dbReference type="Proteomes" id="UP001597040">
    <property type="component" value="Unassembled WGS sequence"/>
</dbReference>
<dbReference type="InterPro" id="IPR043128">
    <property type="entry name" value="Rev_trsase/Diguanyl_cyclase"/>
</dbReference>
<dbReference type="RefSeq" id="WP_390363188.1">
    <property type="nucleotide sequence ID" value="NZ_JBHTKJ010000039.1"/>
</dbReference>
<sequence>MVAKRKIYMLWIASCVLWPFILWLSYEYYYINVDGQLIDIVLFAIFMCIVALFPLTINNNQIFFVNGISLAVFLTFGLFVEIILTQLAIIIVLLTIGLSKKDAYRFPLNMLMFSIISIIAAGVYTLIGGEHGAVDYQSSGEIVAIFGYAITVFIVNQFLNKMIDSFFYKRKVKLFDRGLIWEFTSSLLVIPVGFVLLVLYSEIGRSAIVFMGIPFVFISVILMLLYSYQKINKYLERTSDIGHQLAKRLEVTQVYDVFIEQITNLLPIDYAYIYTVSDDGDTLELKQYYDVNHNTESDHSLLEKNEAISGKVWYSGEPIMFKRRKEWSSFKSSKIPVDSESVLSLPVEYGDNIKGVVTIVSRQRKAYEKFHFQLLDILTNYLGVAVENARNYEETKSKSEKDGLTQLYNYRYFEDMLEKYFETVTNRVQEEEYFSLILLDLDHFKMTNDTYGHEAGNEVLCQMAQLLQNRVGGSGVIARYGGEEFVVFLPHVNQEKASSIAESLRQTISNTAFSVHNHIFSHNETIQIYITASIGVASYPDHCDTPSELIRHADRAMYIGAKQKGRNKVAVYEEMKTS</sequence>
<keyword evidence="3" id="KW-0808">Transferase</keyword>
<dbReference type="PANTHER" id="PTHR45138">
    <property type="entry name" value="REGULATORY COMPONENTS OF SENSORY TRANSDUCTION SYSTEM"/>
    <property type="match status" value="1"/>
</dbReference>
<dbReference type="NCBIfam" id="TIGR00254">
    <property type="entry name" value="GGDEF"/>
    <property type="match status" value="1"/>
</dbReference>
<protein>
    <submittedName>
        <fullName evidence="3">Diguanylate cyclase</fullName>
        <ecNumber evidence="3">2.7.7.65</ecNumber>
    </submittedName>
</protein>
<evidence type="ECO:0000259" key="2">
    <source>
        <dbReference type="PROSITE" id="PS50887"/>
    </source>
</evidence>
<feature type="domain" description="GGDEF" evidence="2">
    <location>
        <begin position="432"/>
        <end position="574"/>
    </location>
</feature>